<dbReference type="CDD" id="cd05286">
    <property type="entry name" value="QOR2"/>
    <property type="match status" value="1"/>
</dbReference>
<dbReference type="Pfam" id="PF00107">
    <property type="entry name" value="ADH_zinc_N"/>
    <property type="match status" value="1"/>
</dbReference>
<keyword evidence="5" id="KW-1185">Reference proteome</keyword>
<dbReference type="Proteomes" id="UP001521785">
    <property type="component" value="Unassembled WGS sequence"/>
</dbReference>
<reference evidence="4 5" key="1">
    <citation type="submission" date="2024-02" db="EMBL/GenBank/DDBJ databases">
        <title>De novo assembly and annotation of 12 fungi associated with fruit tree decline syndrome in Ontario, Canada.</title>
        <authorList>
            <person name="Sulman M."/>
            <person name="Ellouze W."/>
            <person name="Ilyukhin E."/>
        </authorList>
    </citation>
    <scope>NUCLEOTIDE SEQUENCE [LARGE SCALE GENOMIC DNA]</scope>
    <source>
        <strain evidence="4 5">M42-189</strain>
    </source>
</reference>
<dbReference type="EMBL" id="JAKJXO020000012">
    <property type="protein sequence ID" value="KAL1597953.1"/>
    <property type="molecule type" value="Genomic_DNA"/>
</dbReference>
<dbReference type="InterPro" id="IPR047618">
    <property type="entry name" value="QOR-like"/>
</dbReference>
<gene>
    <name evidence="4" type="primary">ZTA1</name>
    <name evidence="4" type="ORF">SLS60_008441</name>
</gene>
<protein>
    <submittedName>
        <fullName evidence="4">NADPH:quinone reductase</fullName>
    </submittedName>
</protein>
<evidence type="ECO:0000256" key="1">
    <source>
        <dbReference type="ARBA" id="ARBA00022857"/>
    </source>
</evidence>
<dbReference type="SUPFAM" id="SSF50129">
    <property type="entry name" value="GroES-like"/>
    <property type="match status" value="1"/>
</dbReference>
<name>A0ABR3R0K8_9PLEO</name>
<dbReference type="Gene3D" id="3.90.180.10">
    <property type="entry name" value="Medium-chain alcohol dehydrogenases, catalytic domain"/>
    <property type="match status" value="1"/>
</dbReference>
<dbReference type="SUPFAM" id="SSF51735">
    <property type="entry name" value="NAD(P)-binding Rossmann-fold domains"/>
    <property type="match status" value="1"/>
</dbReference>
<evidence type="ECO:0000313" key="5">
    <source>
        <dbReference type="Proteomes" id="UP001521785"/>
    </source>
</evidence>
<dbReference type="Pfam" id="PF08240">
    <property type="entry name" value="ADH_N"/>
    <property type="match status" value="1"/>
</dbReference>
<evidence type="ECO:0000256" key="2">
    <source>
        <dbReference type="ARBA" id="ARBA00023002"/>
    </source>
</evidence>
<dbReference type="PROSITE" id="PS01162">
    <property type="entry name" value="QOR_ZETA_CRYSTAL"/>
    <property type="match status" value="1"/>
</dbReference>
<accession>A0ABR3R0K8</accession>
<dbReference type="Gene3D" id="3.40.50.720">
    <property type="entry name" value="NAD(P)-binding Rossmann-like Domain"/>
    <property type="match status" value="1"/>
</dbReference>
<evidence type="ECO:0000259" key="3">
    <source>
        <dbReference type="SMART" id="SM00829"/>
    </source>
</evidence>
<dbReference type="InterPro" id="IPR020843">
    <property type="entry name" value="ER"/>
</dbReference>
<dbReference type="InterPro" id="IPR013154">
    <property type="entry name" value="ADH-like_N"/>
</dbReference>
<proteinExistence type="predicted"/>
<dbReference type="InterPro" id="IPR011032">
    <property type="entry name" value="GroES-like_sf"/>
</dbReference>
<keyword evidence="1" id="KW-0521">NADP</keyword>
<comment type="caution">
    <text evidence="4">The sequence shown here is derived from an EMBL/GenBank/DDBJ whole genome shotgun (WGS) entry which is preliminary data.</text>
</comment>
<dbReference type="SMART" id="SM00829">
    <property type="entry name" value="PKS_ER"/>
    <property type="match status" value="1"/>
</dbReference>
<evidence type="ECO:0000313" key="4">
    <source>
        <dbReference type="EMBL" id="KAL1597953.1"/>
    </source>
</evidence>
<feature type="domain" description="Enoyl reductase (ER)" evidence="3">
    <location>
        <begin position="18"/>
        <end position="332"/>
    </location>
</feature>
<keyword evidence="2" id="KW-0560">Oxidoreductase</keyword>
<dbReference type="InterPro" id="IPR013149">
    <property type="entry name" value="ADH-like_C"/>
</dbReference>
<dbReference type="PANTHER" id="PTHR48106:SF13">
    <property type="entry name" value="QUINONE OXIDOREDUCTASE-RELATED"/>
    <property type="match status" value="1"/>
</dbReference>
<dbReference type="PANTHER" id="PTHR48106">
    <property type="entry name" value="QUINONE OXIDOREDUCTASE PIG3-RELATED"/>
    <property type="match status" value="1"/>
</dbReference>
<dbReference type="InterPro" id="IPR002364">
    <property type="entry name" value="Quin_OxRdtase/zeta-crystal_CS"/>
</dbReference>
<organism evidence="4 5">
    <name type="scientific">Paraconiothyrium brasiliense</name>
    <dbReference type="NCBI Taxonomy" id="300254"/>
    <lineage>
        <taxon>Eukaryota</taxon>
        <taxon>Fungi</taxon>
        <taxon>Dikarya</taxon>
        <taxon>Ascomycota</taxon>
        <taxon>Pezizomycotina</taxon>
        <taxon>Dothideomycetes</taxon>
        <taxon>Pleosporomycetidae</taxon>
        <taxon>Pleosporales</taxon>
        <taxon>Massarineae</taxon>
        <taxon>Didymosphaeriaceae</taxon>
        <taxon>Paraconiothyrium</taxon>
    </lineage>
</organism>
<dbReference type="InterPro" id="IPR036291">
    <property type="entry name" value="NAD(P)-bd_dom_sf"/>
</dbReference>
<sequence length="334" mass="36050">MASSLPKTMKGVWIEKTGGTEVLQYKEDIPVPEVKEGEVLVKNEFIGINYIDTYFRAGVYPLPHTPYILGREGSGTIAALGSNVPDDLQLGTRVAYMGQYAYAEYTPVPAKTTVAIPDSIDSKIAAAALLQALTAVTLIREAHPVQKGDWVLVTAAAGGVGLWLCQLLKAVGARTIAAASSPEKRELAKQNGAEVVVDYHEEDREKFTKEVLDITGGEGVAAVFDSVGKATFDSSLAAVKRKGSMVSFGNASGPVTGFALGRLGAKNVKLLRPTLFNYVYTRDELKQYSAEVWKFIEKDGLNVAIHDVYPLKDVVRATEDIQSRKTTGKLLLTP</sequence>